<keyword evidence="2" id="KW-0812">Transmembrane</keyword>
<sequence>MSKKRVNLYIVMAIYFTICILFITFPPLQKVIDVINPHILGLPCSQFCILLAPFMMCIGLIVFYNIEGKFEEEERTKWENEEDENNATKRGDEQ</sequence>
<name>A0ABT1RM62_9FIRM</name>
<feature type="transmembrane region" description="Helical" evidence="2">
    <location>
        <begin position="40"/>
        <end position="66"/>
    </location>
</feature>
<keyword evidence="4" id="KW-1185">Reference proteome</keyword>
<keyword evidence="2" id="KW-0472">Membrane</keyword>
<proteinExistence type="predicted"/>
<gene>
    <name evidence="3" type="ORF">NE619_06005</name>
</gene>
<dbReference type="Proteomes" id="UP001524502">
    <property type="component" value="Unassembled WGS sequence"/>
</dbReference>
<organism evidence="3 4">
    <name type="scientific">Anaerovorax odorimutans</name>
    <dbReference type="NCBI Taxonomy" id="109327"/>
    <lineage>
        <taxon>Bacteria</taxon>
        <taxon>Bacillati</taxon>
        <taxon>Bacillota</taxon>
        <taxon>Clostridia</taxon>
        <taxon>Peptostreptococcales</taxon>
        <taxon>Anaerovoracaceae</taxon>
        <taxon>Anaerovorax</taxon>
    </lineage>
</organism>
<protein>
    <recommendedName>
        <fullName evidence="5">DUF3311 domain-containing protein</fullName>
    </recommendedName>
</protein>
<evidence type="ECO:0000313" key="3">
    <source>
        <dbReference type="EMBL" id="MCQ4636276.1"/>
    </source>
</evidence>
<accession>A0ABT1RM62</accession>
<evidence type="ECO:0008006" key="5">
    <source>
        <dbReference type="Google" id="ProtNLM"/>
    </source>
</evidence>
<feature type="region of interest" description="Disordered" evidence="1">
    <location>
        <begin position="73"/>
        <end position="94"/>
    </location>
</feature>
<keyword evidence="2" id="KW-1133">Transmembrane helix</keyword>
<dbReference type="RefSeq" id="WP_256131459.1">
    <property type="nucleotide sequence ID" value="NZ_JANFXK010000005.1"/>
</dbReference>
<comment type="caution">
    <text evidence="3">The sequence shown here is derived from an EMBL/GenBank/DDBJ whole genome shotgun (WGS) entry which is preliminary data.</text>
</comment>
<feature type="transmembrane region" description="Helical" evidence="2">
    <location>
        <begin position="7"/>
        <end position="28"/>
    </location>
</feature>
<reference evidence="3 4" key="1">
    <citation type="submission" date="2022-06" db="EMBL/GenBank/DDBJ databases">
        <title>Isolation of gut microbiota from human fecal samples.</title>
        <authorList>
            <person name="Pamer E.G."/>
            <person name="Barat B."/>
            <person name="Waligurski E."/>
            <person name="Medina S."/>
            <person name="Paddock L."/>
            <person name="Mostad J."/>
        </authorList>
    </citation>
    <scope>NUCLEOTIDE SEQUENCE [LARGE SCALE GENOMIC DNA]</scope>
    <source>
        <strain evidence="3 4">SL.3.17</strain>
    </source>
</reference>
<evidence type="ECO:0000256" key="2">
    <source>
        <dbReference type="SAM" id="Phobius"/>
    </source>
</evidence>
<evidence type="ECO:0000313" key="4">
    <source>
        <dbReference type="Proteomes" id="UP001524502"/>
    </source>
</evidence>
<evidence type="ECO:0000256" key="1">
    <source>
        <dbReference type="SAM" id="MobiDB-lite"/>
    </source>
</evidence>
<dbReference type="EMBL" id="JANFXK010000005">
    <property type="protein sequence ID" value="MCQ4636276.1"/>
    <property type="molecule type" value="Genomic_DNA"/>
</dbReference>